<proteinExistence type="predicted"/>
<dbReference type="EMBL" id="JBHTHX010001079">
    <property type="protein sequence ID" value="MFD0887833.1"/>
    <property type="molecule type" value="Genomic_DNA"/>
</dbReference>
<protein>
    <submittedName>
        <fullName evidence="1">ABC transporter ATP-binding protein</fullName>
    </submittedName>
</protein>
<keyword evidence="1" id="KW-0067">ATP-binding</keyword>
<dbReference type="GO" id="GO:0005524">
    <property type="term" value="F:ATP binding"/>
    <property type="evidence" value="ECO:0007669"/>
    <property type="project" value="UniProtKB-KW"/>
</dbReference>
<dbReference type="InterPro" id="IPR027417">
    <property type="entry name" value="P-loop_NTPase"/>
</dbReference>
<accession>A0ABW3DVJ1</accession>
<gene>
    <name evidence="1" type="ORF">ACFQ08_25110</name>
</gene>
<sequence length="76" mass="8610">AEAAVYEALRTLRDGRTCLLITHRLANVRQADRIVVLHHGAVVEHGTHDELMRLGGRYRDLYDLQSSPYADEEVVP</sequence>
<evidence type="ECO:0000313" key="1">
    <source>
        <dbReference type="EMBL" id="MFD0887833.1"/>
    </source>
</evidence>
<evidence type="ECO:0000313" key="2">
    <source>
        <dbReference type="Proteomes" id="UP001597024"/>
    </source>
</evidence>
<dbReference type="PANTHER" id="PTHR43394">
    <property type="entry name" value="ATP-DEPENDENT PERMEASE MDL1, MITOCHONDRIAL"/>
    <property type="match status" value="1"/>
</dbReference>
<keyword evidence="1" id="KW-0547">Nucleotide-binding</keyword>
<dbReference type="SUPFAM" id="SSF52540">
    <property type="entry name" value="P-loop containing nucleoside triphosphate hydrolases"/>
    <property type="match status" value="1"/>
</dbReference>
<dbReference type="Gene3D" id="3.40.50.300">
    <property type="entry name" value="P-loop containing nucleotide triphosphate hydrolases"/>
    <property type="match status" value="1"/>
</dbReference>
<dbReference type="Proteomes" id="UP001597024">
    <property type="component" value="Unassembled WGS sequence"/>
</dbReference>
<feature type="non-terminal residue" evidence="1">
    <location>
        <position position="1"/>
    </location>
</feature>
<reference evidence="2" key="1">
    <citation type="journal article" date="2019" name="Int. J. Syst. Evol. Microbiol.">
        <title>The Global Catalogue of Microorganisms (GCM) 10K type strain sequencing project: providing services to taxonomists for standard genome sequencing and annotation.</title>
        <authorList>
            <consortium name="The Broad Institute Genomics Platform"/>
            <consortium name="The Broad Institute Genome Sequencing Center for Infectious Disease"/>
            <person name="Wu L."/>
            <person name="Ma J."/>
        </authorList>
    </citation>
    <scope>NUCLEOTIDE SEQUENCE [LARGE SCALE GENOMIC DNA]</scope>
    <source>
        <strain evidence="2">CCUG 62974</strain>
    </source>
</reference>
<dbReference type="InterPro" id="IPR039421">
    <property type="entry name" value="Type_1_exporter"/>
</dbReference>
<comment type="caution">
    <text evidence="1">The sequence shown here is derived from an EMBL/GenBank/DDBJ whole genome shotgun (WGS) entry which is preliminary data.</text>
</comment>
<keyword evidence="2" id="KW-1185">Reference proteome</keyword>
<name>A0ABW3DVJ1_9ACTN</name>
<organism evidence="1 2">
    <name type="scientific">Streptosporangium algeriense</name>
    <dbReference type="NCBI Taxonomy" id="1682748"/>
    <lineage>
        <taxon>Bacteria</taxon>
        <taxon>Bacillati</taxon>
        <taxon>Actinomycetota</taxon>
        <taxon>Actinomycetes</taxon>
        <taxon>Streptosporangiales</taxon>
        <taxon>Streptosporangiaceae</taxon>
        <taxon>Streptosporangium</taxon>
    </lineage>
</organism>
<dbReference type="PANTHER" id="PTHR43394:SF1">
    <property type="entry name" value="ATP-BINDING CASSETTE SUB-FAMILY B MEMBER 10, MITOCHONDRIAL"/>
    <property type="match status" value="1"/>
</dbReference>